<gene>
    <name evidence="1" type="ORF">GFB69_13230</name>
</gene>
<proteinExistence type="predicted"/>
<dbReference type="AlphaFoldDB" id="A0A6G1T6Q3"/>
<protein>
    <submittedName>
        <fullName evidence="1">Uncharacterized protein</fullName>
    </submittedName>
</protein>
<dbReference type="EMBL" id="WHYS01000014">
    <property type="protein sequence ID" value="MQL56622.1"/>
    <property type="molecule type" value="Genomic_DNA"/>
</dbReference>
<organism evidence="1 2">
    <name type="scientific">Acidianus ambivalens</name>
    <name type="common">Desulfurolobus ambivalens</name>
    <dbReference type="NCBI Taxonomy" id="2283"/>
    <lineage>
        <taxon>Archaea</taxon>
        <taxon>Thermoproteota</taxon>
        <taxon>Thermoprotei</taxon>
        <taxon>Sulfolobales</taxon>
        <taxon>Sulfolobaceae</taxon>
        <taxon>Acidianus</taxon>
    </lineage>
</organism>
<dbReference type="Proteomes" id="UP000474054">
    <property type="component" value="Unassembled WGS sequence"/>
</dbReference>
<dbReference type="RefSeq" id="WP_152943614.1">
    <property type="nucleotide sequence ID" value="NZ_WHYS01000014.1"/>
</dbReference>
<sequence>MTKVIKLKIKEPIAFSSRRIKSYYFSSADYLPAQTIRGAMISTKGDYSLLDSYYTSPAYPVIGKKPSVPSHAFSPAKSRKCKKYLEEKGILERLKKEGEEKLLANYPYSPEAKPKIGDLIYPVGEDEKYNYYEKVEVPSIITQHVAISKKTGSNEGGMLYAYEYKLLDEVWFLASDDLGLKELRIGKGRNRGFGSAEVESVKEVDLDEPKEGDIVYCLSQCLPFFGKTFFDYDFIIGRTELYLGWFTRYDGKLIMGQKPVIKVLSAGSLVKLKKIYDLDYLKPAGLNFMVKISDLGELIKKVM</sequence>
<evidence type="ECO:0000313" key="1">
    <source>
        <dbReference type="EMBL" id="MQL56622.1"/>
    </source>
</evidence>
<accession>A0A6G1T6Q3</accession>
<comment type="caution">
    <text evidence="1">The sequence shown here is derived from an EMBL/GenBank/DDBJ whole genome shotgun (WGS) entry which is preliminary data.</text>
</comment>
<reference evidence="1 2" key="1">
    <citation type="submission" date="2019-10" db="EMBL/GenBank/DDBJ databases">
        <title>Comparative genomics of sulfur disproportionating microorganisms.</title>
        <authorList>
            <person name="Ward L.M."/>
            <person name="Bertran E."/>
            <person name="Johnston D."/>
        </authorList>
    </citation>
    <scope>NUCLEOTIDE SEQUENCE [LARGE SCALE GENOMIC DNA]</scope>
    <source>
        <strain evidence="1 2">DSM 3772</strain>
    </source>
</reference>
<name>A0A6G1T6Q3_ACIAM</name>
<evidence type="ECO:0000313" key="2">
    <source>
        <dbReference type="Proteomes" id="UP000474054"/>
    </source>
</evidence>